<proteinExistence type="predicted"/>
<dbReference type="GO" id="GO:0016538">
    <property type="term" value="F:cyclin-dependent protein serine/threonine kinase regulator activity"/>
    <property type="evidence" value="ECO:0007669"/>
    <property type="project" value="TreeGrafter"/>
</dbReference>
<feature type="region of interest" description="Disordered" evidence="1">
    <location>
        <begin position="220"/>
        <end position="297"/>
    </location>
</feature>
<gene>
    <name evidence="3" type="ORF">EST38_g11102</name>
</gene>
<dbReference type="GO" id="GO:0019901">
    <property type="term" value="F:protein kinase binding"/>
    <property type="evidence" value="ECO:0007669"/>
    <property type="project" value="InterPro"/>
</dbReference>
<comment type="caution">
    <text evidence="3">The sequence shown here is derived from an EMBL/GenBank/DDBJ whole genome shotgun (WGS) entry which is preliminary data.</text>
</comment>
<dbReference type="EMBL" id="SDEE01000652">
    <property type="protein sequence ID" value="RXW14749.1"/>
    <property type="molecule type" value="Genomic_DNA"/>
</dbReference>
<reference evidence="3 4" key="1">
    <citation type="submission" date="2019-01" db="EMBL/GenBank/DDBJ databases">
        <title>Draft genome sequence of Psathyrella aberdarensis IHI B618.</title>
        <authorList>
            <person name="Buettner E."/>
            <person name="Kellner H."/>
        </authorList>
    </citation>
    <scope>NUCLEOTIDE SEQUENCE [LARGE SCALE GENOMIC DNA]</scope>
    <source>
        <strain evidence="3 4">IHI B618</strain>
    </source>
</reference>
<dbReference type="PANTHER" id="PTHR15615:SF108">
    <property type="entry name" value="PROTEIN CNPPD1"/>
    <property type="match status" value="1"/>
</dbReference>
<dbReference type="GO" id="GO:0005634">
    <property type="term" value="C:nucleus"/>
    <property type="evidence" value="ECO:0007669"/>
    <property type="project" value="TreeGrafter"/>
</dbReference>
<dbReference type="AlphaFoldDB" id="A0A4Q2D6C9"/>
<feature type="region of interest" description="Disordered" evidence="1">
    <location>
        <begin position="1"/>
        <end position="26"/>
    </location>
</feature>
<feature type="compositionally biased region" description="Polar residues" evidence="1">
    <location>
        <begin position="231"/>
        <end position="251"/>
    </location>
</feature>
<evidence type="ECO:0000313" key="4">
    <source>
        <dbReference type="Proteomes" id="UP000290288"/>
    </source>
</evidence>
<dbReference type="STRING" id="2316362.A0A4Q2D6C9"/>
<protein>
    <recommendedName>
        <fullName evidence="2">Cyclin N-terminal domain-containing protein</fullName>
    </recommendedName>
</protein>
<name>A0A4Q2D6C9_9AGAR</name>
<dbReference type="CDD" id="cd20557">
    <property type="entry name" value="CYCLIN_ScPCL1-like"/>
    <property type="match status" value="1"/>
</dbReference>
<dbReference type="OrthoDB" id="244495at2759"/>
<feature type="compositionally biased region" description="Polar residues" evidence="1">
    <location>
        <begin position="1"/>
        <end position="14"/>
    </location>
</feature>
<feature type="compositionally biased region" description="Low complexity" evidence="1">
    <location>
        <begin position="262"/>
        <end position="293"/>
    </location>
</feature>
<dbReference type="Proteomes" id="UP000290288">
    <property type="component" value="Unassembled WGS sequence"/>
</dbReference>
<dbReference type="InterPro" id="IPR013922">
    <property type="entry name" value="Cyclin_PHO80-like"/>
</dbReference>
<dbReference type="PANTHER" id="PTHR15615">
    <property type="match status" value="1"/>
</dbReference>
<dbReference type="Pfam" id="PF00134">
    <property type="entry name" value="Cyclin_N"/>
    <property type="match status" value="1"/>
</dbReference>
<dbReference type="InterPro" id="IPR036915">
    <property type="entry name" value="Cyclin-like_sf"/>
</dbReference>
<evidence type="ECO:0000259" key="2">
    <source>
        <dbReference type="Pfam" id="PF00134"/>
    </source>
</evidence>
<dbReference type="GO" id="GO:0000307">
    <property type="term" value="C:cyclin-dependent protein kinase holoenzyme complex"/>
    <property type="evidence" value="ECO:0007669"/>
    <property type="project" value="TreeGrafter"/>
</dbReference>
<dbReference type="Gene3D" id="1.10.472.10">
    <property type="entry name" value="Cyclin-like"/>
    <property type="match status" value="1"/>
</dbReference>
<evidence type="ECO:0000313" key="3">
    <source>
        <dbReference type="EMBL" id="RXW14749.1"/>
    </source>
</evidence>
<organism evidence="3 4">
    <name type="scientific">Candolleomyces aberdarensis</name>
    <dbReference type="NCBI Taxonomy" id="2316362"/>
    <lineage>
        <taxon>Eukaryota</taxon>
        <taxon>Fungi</taxon>
        <taxon>Dikarya</taxon>
        <taxon>Basidiomycota</taxon>
        <taxon>Agaricomycotina</taxon>
        <taxon>Agaricomycetes</taxon>
        <taxon>Agaricomycetidae</taxon>
        <taxon>Agaricales</taxon>
        <taxon>Agaricineae</taxon>
        <taxon>Psathyrellaceae</taxon>
        <taxon>Candolleomyces</taxon>
    </lineage>
</organism>
<accession>A0A4Q2D6C9</accession>
<dbReference type="InterPro" id="IPR006671">
    <property type="entry name" value="Cyclin_N"/>
</dbReference>
<sequence length="337" mass="36810">MQTAHISSGSTVQTIEGPRKSHAVAHAPRIRASQAVPTVSSQAPVTRPDPFYGHEPIARLCARFITHLFACPEYPPATTHSQAKLPHFIAYALHRTKLHVSVTFAALILLQRLKARFPTARGSSGHRLFISAFMIASKVICDDTYSNKSWGIVAQGMFSLREINQMEREMCSYLDWELTVDNPILSNFETAVRKDFGEDRRVYPNYPLVNVSKRAARAAASTTATPVPEPNVTTNAIPNFGQHRQSPSHTRIPSAQNPPPSSSWNNSPSQANTPSPSHSATTSPASSASPQTPIGLENNTARIHGVDTSPSFTFVDAAPQVHPLKGQMFAFALPSKW</sequence>
<feature type="domain" description="Cyclin N-terminal" evidence="2">
    <location>
        <begin position="80"/>
        <end position="179"/>
    </location>
</feature>
<dbReference type="SUPFAM" id="SSF47954">
    <property type="entry name" value="Cyclin-like"/>
    <property type="match status" value="1"/>
</dbReference>
<keyword evidence="4" id="KW-1185">Reference proteome</keyword>
<evidence type="ECO:0000256" key="1">
    <source>
        <dbReference type="SAM" id="MobiDB-lite"/>
    </source>
</evidence>